<evidence type="ECO:0000256" key="7">
    <source>
        <dbReference type="SAM" id="MobiDB-lite"/>
    </source>
</evidence>
<evidence type="ECO:0000256" key="4">
    <source>
        <dbReference type="ARBA" id="ARBA00023125"/>
    </source>
</evidence>
<dbReference type="ExpressionAtlas" id="R7WE82">
    <property type="expression patterns" value="baseline"/>
</dbReference>
<accession>R7WE82</accession>
<dbReference type="CDD" id="cd07980">
    <property type="entry name" value="TFIIF_beta"/>
    <property type="match status" value="1"/>
</dbReference>
<dbReference type="Gene3D" id="1.10.10.10">
    <property type="entry name" value="Winged helix-like DNA-binding domain superfamily/Winged helix DNA-binding domain"/>
    <property type="match status" value="1"/>
</dbReference>
<dbReference type="FunFam" id="1.10.10.10:FF:000035">
    <property type="entry name" value="General transcription factor IIF subunit 2"/>
    <property type="match status" value="1"/>
</dbReference>
<feature type="region of interest" description="Disordered" evidence="7">
    <location>
        <begin position="199"/>
        <end position="223"/>
    </location>
</feature>
<dbReference type="InterPro" id="IPR036390">
    <property type="entry name" value="WH_DNA-bd_sf"/>
</dbReference>
<name>R7WE82_AEGTA</name>
<evidence type="ECO:0000256" key="6">
    <source>
        <dbReference type="ARBA" id="ARBA00023242"/>
    </source>
</evidence>
<proteinExistence type="inferred from homology"/>
<dbReference type="AlphaFoldDB" id="R7WE82"/>
<evidence type="ECO:0000259" key="8">
    <source>
        <dbReference type="Pfam" id="PF02270"/>
    </source>
</evidence>
<dbReference type="GO" id="GO:0005674">
    <property type="term" value="C:transcription factor TFIIF complex"/>
    <property type="evidence" value="ECO:0007669"/>
    <property type="project" value="InterPro"/>
</dbReference>
<keyword evidence="5" id="KW-0804">Transcription</keyword>
<keyword evidence="6" id="KW-0539">Nucleus</keyword>
<evidence type="ECO:0000256" key="3">
    <source>
        <dbReference type="ARBA" id="ARBA00023015"/>
    </source>
</evidence>
<dbReference type="PANTHER" id="PTHR10445:SF0">
    <property type="entry name" value="GENERAL TRANSCRIPTION FACTOR IIF SUBUNIT 2"/>
    <property type="match status" value="1"/>
</dbReference>
<dbReference type="PIRSF" id="PIRSF015849">
    <property type="entry name" value="TFIIF-beta"/>
    <property type="match status" value="1"/>
</dbReference>
<dbReference type="SUPFAM" id="SSF46785">
    <property type="entry name" value="Winged helix' DNA-binding domain"/>
    <property type="match status" value="1"/>
</dbReference>
<evidence type="ECO:0000256" key="2">
    <source>
        <dbReference type="ARBA" id="ARBA00009543"/>
    </source>
</evidence>
<dbReference type="GO" id="GO:0006367">
    <property type="term" value="P:transcription initiation at RNA polymerase II promoter"/>
    <property type="evidence" value="ECO:0007669"/>
    <property type="project" value="InterPro"/>
</dbReference>
<reference evidence="9" key="1">
    <citation type="submission" date="2015-06" db="UniProtKB">
        <authorList>
            <consortium name="EnsemblPlants"/>
        </authorList>
    </citation>
    <scope>IDENTIFICATION</scope>
</reference>
<dbReference type="GO" id="GO:0003677">
    <property type="term" value="F:DNA binding"/>
    <property type="evidence" value="ECO:0007669"/>
    <property type="project" value="UniProtKB-KW"/>
</dbReference>
<evidence type="ECO:0000313" key="9">
    <source>
        <dbReference type="EnsemblPlants" id="EMT18610"/>
    </source>
</evidence>
<dbReference type="EnsemblPlants" id="EMT18610">
    <property type="protein sequence ID" value="EMT18610"/>
    <property type="gene ID" value="F775_29073"/>
</dbReference>
<dbReference type="PANTHER" id="PTHR10445">
    <property type="entry name" value="GENERAL TRANSCRIPTION FACTOR IIF SUBUNIT 2"/>
    <property type="match status" value="1"/>
</dbReference>
<protein>
    <submittedName>
        <fullName evidence="9">Transcription initiation factor IIF subunit beta</fullName>
    </submittedName>
</protein>
<dbReference type="InterPro" id="IPR036388">
    <property type="entry name" value="WH-like_DNA-bd_sf"/>
</dbReference>
<dbReference type="SUPFAM" id="SSF50916">
    <property type="entry name" value="Rap30/74 interaction domains"/>
    <property type="match status" value="1"/>
</dbReference>
<feature type="domain" description="TFIIF beta subunit HTH" evidence="8">
    <location>
        <begin position="222"/>
        <end position="285"/>
    </location>
</feature>
<comment type="subcellular location">
    <subcellularLocation>
        <location evidence="1">Nucleus</location>
    </subcellularLocation>
</comment>
<organism evidence="9">
    <name type="scientific">Aegilops tauschii</name>
    <name type="common">Tausch's goatgrass</name>
    <name type="synonym">Aegilops squarrosa</name>
    <dbReference type="NCBI Taxonomy" id="37682"/>
    <lineage>
        <taxon>Eukaryota</taxon>
        <taxon>Viridiplantae</taxon>
        <taxon>Streptophyta</taxon>
        <taxon>Embryophyta</taxon>
        <taxon>Tracheophyta</taxon>
        <taxon>Spermatophyta</taxon>
        <taxon>Magnoliopsida</taxon>
        <taxon>Liliopsida</taxon>
        <taxon>Poales</taxon>
        <taxon>Poaceae</taxon>
        <taxon>BOP clade</taxon>
        <taxon>Pooideae</taxon>
        <taxon>Triticodae</taxon>
        <taxon>Triticeae</taxon>
        <taxon>Triticinae</taxon>
        <taxon>Aegilops</taxon>
    </lineage>
</organism>
<keyword evidence="4" id="KW-0238">DNA-binding</keyword>
<evidence type="ECO:0000256" key="5">
    <source>
        <dbReference type="ARBA" id="ARBA00023163"/>
    </source>
</evidence>
<comment type="similarity">
    <text evidence="2">Belongs to the TFIIF beta subunit family.</text>
</comment>
<evidence type="ECO:0000256" key="1">
    <source>
        <dbReference type="ARBA" id="ARBA00004123"/>
    </source>
</evidence>
<dbReference type="InterPro" id="IPR003196">
    <property type="entry name" value="TFIIF_beta"/>
</dbReference>
<sequence>MGDEAKYLETARADRSVWLMKCPPVVSQAWQGASSSSGDANPNPVVAKVVLSLDPLSSAEPSLQARTPLFPLSPVLLIGVRICWVESPRLNCTTNGLFKMEMSQTSVASTCNLPKSYSLNMFKDFVPMCVFSETNQGKLSCEGKVEHKFDMEPHKDNLLNYAKLCRERTQKSMVKTRKVQVLDNDHGMSMRPMPGMVGLISSSSKEKRKPTPTKPSDVKRTRRDRRELENIIFKLFEKQPNWALKALVQETDQPEQFLKEILNDLCMYNKRGPNQGTHELKPEYKKSSEDAAGKSESFTYEGILVTSANRLVTKKLGVSSSQLSVTFRVQACFAQRCAGMIADLFTC</sequence>
<dbReference type="Pfam" id="PF02270">
    <property type="entry name" value="TFIIF_beta"/>
    <property type="match status" value="1"/>
</dbReference>
<dbReference type="InterPro" id="IPR011039">
    <property type="entry name" value="TFIIF_interaction"/>
</dbReference>
<keyword evidence="3" id="KW-0805">Transcription regulation</keyword>
<dbReference type="InterPro" id="IPR040450">
    <property type="entry name" value="TFIIF_beta_HTH"/>
</dbReference>